<reference evidence="5 6" key="1">
    <citation type="submission" date="2020-08" db="EMBL/GenBank/DDBJ databases">
        <title>Genome public.</title>
        <authorList>
            <person name="Liu C."/>
            <person name="Sun Q."/>
        </authorList>
    </citation>
    <scope>NUCLEOTIDE SEQUENCE [LARGE SCALE GENOMIC DNA]</scope>
    <source>
        <strain evidence="5 6">3_YM_SP_D4_24.mj</strain>
    </source>
</reference>
<dbReference type="PANTHER" id="PTHR42756:SF1">
    <property type="entry name" value="TRANSCRIPTIONAL REPRESSOR OF EMRAB OPERON"/>
    <property type="match status" value="1"/>
</dbReference>
<sequence>MTTEKIKRMLDACYQAKRIRELLPALPNGVAPSYIHYLDVILALEKKEVQVKISDISDKLNLPRPGVTRTVKEMEEKGYIKKTVSPEDGRIIYLSATEKGKKLSEKYNEKYFNELAPYLADISEEEADCMIAVIEKFYQVMCERRDKE</sequence>
<accession>A0ABR7PB84</accession>
<dbReference type="PROSITE" id="PS50995">
    <property type="entry name" value="HTH_MARR_2"/>
    <property type="match status" value="1"/>
</dbReference>
<name>A0ABR7PB84_9FIRM</name>
<evidence type="ECO:0000256" key="3">
    <source>
        <dbReference type="ARBA" id="ARBA00023163"/>
    </source>
</evidence>
<proteinExistence type="predicted"/>
<dbReference type="InterPro" id="IPR036390">
    <property type="entry name" value="WH_DNA-bd_sf"/>
</dbReference>
<dbReference type="RefSeq" id="WP_117456847.1">
    <property type="nucleotide sequence ID" value="NZ_JACRTP010000003.1"/>
</dbReference>
<dbReference type="Proteomes" id="UP000661649">
    <property type="component" value="Unassembled WGS sequence"/>
</dbReference>
<keyword evidence="3" id="KW-0804">Transcription</keyword>
<evidence type="ECO:0000259" key="4">
    <source>
        <dbReference type="PROSITE" id="PS50995"/>
    </source>
</evidence>
<keyword evidence="2" id="KW-0238">DNA-binding</keyword>
<dbReference type="InterPro" id="IPR000835">
    <property type="entry name" value="HTH_MarR-typ"/>
</dbReference>
<keyword evidence="1" id="KW-0805">Transcription regulation</keyword>
<dbReference type="InterPro" id="IPR036388">
    <property type="entry name" value="WH-like_DNA-bd_sf"/>
</dbReference>
<evidence type="ECO:0000256" key="2">
    <source>
        <dbReference type="ARBA" id="ARBA00023125"/>
    </source>
</evidence>
<organism evidence="5 6">
    <name type="scientific">Blautia stercoris</name>
    <dbReference type="NCBI Taxonomy" id="871664"/>
    <lineage>
        <taxon>Bacteria</taxon>
        <taxon>Bacillati</taxon>
        <taxon>Bacillota</taxon>
        <taxon>Clostridia</taxon>
        <taxon>Lachnospirales</taxon>
        <taxon>Lachnospiraceae</taxon>
        <taxon>Blautia</taxon>
    </lineage>
</organism>
<gene>
    <name evidence="5" type="ORF">H8712_07875</name>
</gene>
<feature type="domain" description="HTH marR-type" evidence="4">
    <location>
        <begin position="1"/>
        <end position="139"/>
    </location>
</feature>
<dbReference type="PRINTS" id="PR00598">
    <property type="entry name" value="HTHMARR"/>
</dbReference>
<dbReference type="SMART" id="SM00347">
    <property type="entry name" value="HTH_MARR"/>
    <property type="match status" value="1"/>
</dbReference>
<dbReference type="Pfam" id="PF12802">
    <property type="entry name" value="MarR_2"/>
    <property type="match status" value="1"/>
</dbReference>
<keyword evidence="6" id="KW-1185">Reference proteome</keyword>
<evidence type="ECO:0000313" key="5">
    <source>
        <dbReference type="EMBL" id="MBC8628532.1"/>
    </source>
</evidence>
<evidence type="ECO:0000313" key="6">
    <source>
        <dbReference type="Proteomes" id="UP000661649"/>
    </source>
</evidence>
<comment type="caution">
    <text evidence="5">The sequence shown here is derived from an EMBL/GenBank/DDBJ whole genome shotgun (WGS) entry which is preliminary data.</text>
</comment>
<dbReference type="Gene3D" id="1.10.10.10">
    <property type="entry name" value="Winged helix-like DNA-binding domain superfamily/Winged helix DNA-binding domain"/>
    <property type="match status" value="1"/>
</dbReference>
<protein>
    <submittedName>
        <fullName evidence="5">MarR family transcriptional regulator</fullName>
    </submittedName>
</protein>
<dbReference type="EMBL" id="JACRTP010000003">
    <property type="protein sequence ID" value="MBC8628532.1"/>
    <property type="molecule type" value="Genomic_DNA"/>
</dbReference>
<dbReference type="SUPFAM" id="SSF46785">
    <property type="entry name" value="Winged helix' DNA-binding domain"/>
    <property type="match status" value="1"/>
</dbReference>
<dbReference type="PANTHER" id="PTHR42756">
    <property type="entry name" value="TRANSCRIPTIONAL REGULATOR, MARR"/>
    <property type="match status" value="1"/>
</dbReference>
<evidence type="ECO:0000256" key="1">
    <source>
        <dbReference type="ARBA" id="ARBA00023015"/>
    </source>
</evidence>